<comment type="similarity">
    <text evidence="2">Belongs to the mitochondrion-specific ribosomal protein mL42 family.</text>
</comment>
<dbReference type="InterPro" id="IPR019346">
    <property type="entry name" value="Ribosomal_mL42"/>
</dbReference>
<keyword evidence="5" id="KW-0496">Mitochondrion</keyword>
<evidence type="ECO:0000256" key="1">
    <source>
        <dbReference type="ARBA" id="ARBA00004173"/>
    </source>
</evidence>
<keyword evidence="6" id="KW-0687">Ribonucleoprotein</keyword>
<evidence type="ECO:0000256" key="5">
    <source>
        <dbReference type="ARBA" id="ARBA00023128"/>
    </source>
</evidence>
<keyword evidence="9" id="KW-1185">Reference proteome</keyword>
<dbReference type="EMBL" id="OU895877">
    <property type="protein sequence ID" value="CAG9801420.1"/>
    <property type="molecule type" value="Genomic_DNA"/>
</dbReference>
<dbReference type="Pfam" id="PF10210">
    <property type="entry name" value="MRP-S32"/>
    <property type="match status" value="1"/>
</dbReference>
<dbReference type="AlphaFoldDB" id="A0A9N9WRL0"/>
<reference evidence="8" key="1">
    <citation type="submission" date="2022-01" db="EMBL/GenBank/DDBJ databases">
        <authorList>
            <person name="King R."/>
        </authorList>
    </citation>
    <scope>NUCLEOTIDE SEQUENCE</scope>
</reference>
<sequence>MFRAVQRSFSTKLSNFKVYPSETPVRCRALVESIAESKDQQSFIAWHPKKEIPYECTKALPTFEMELSSSLVKDEILDHAMKAHKHSYPDLVRENLSKMTFTTKHRWFPRSRDKKAKKTIMDRPYL</sequence>
<evidence type="ECO:0000313" key="8">
    <source>
        <dbReference type="EMBL" id="CAG9801420.1"/>
    </source>
</evidence>
<gene>
    <name evidence="8" type="ORF">CHIRRI_LOCUS4348</name>
</gene>
<organism evidence="8 9">
    <name type="scientific">Chironomus riparius</name>
    <dbReference type="NCBI Taxonomy" id="315576"/>
    <lineage>
        <taxon>Eukaryota</taxon>
        <taxon>Metazoa</taxon>
        <taxon>Ecdysozoa</taxon>
        <taxon>Arthropoda</taxon>
        <taxon>Hexapoda</taxon>
        <taxon>Insecta</taxon>
        <taxon>Pterygota</taxon>
        <taxon>Neoptera</taxon>
        <taxon>Endopterygota</taxon>
        <taxon>Diptera</taxon>
        <taxon>Nematocera</taxon>
        <taxon>Chironomoidea</taxon>
        <taxon>Chironomidae</taxon>
        <taxon>Chironominae</taxon>
        <taxon>Chironomus</taxon>
    </lineage>
</organism>
<reference evidence="8" key="2">
    <citation type="submission" date="2022-10" db="EMBL/GenBank/DDBJ databases">
        <authorList>
            <consortium name="ENA_rothamsted_submissions"/>
            <consortium name="culmorum"/>
            <person name="King R."/>
        </authorList>
    </citation>
    <scope>NUCLEOTIDE SEQUENCE</scope>
</reference>
<evidence type="ECO:0000256" key="4">
    <source>
        <dbReference type="ARBA" id="ARBA00022980"/>
    </source>
</evidence>
<evidence type="ECO:0000256" key="6">
    <source>
        <dbReference type="ARBA" id="ARBA00023274"/>
    </source>
</evidence>
<proteinExistence type="inferred from homology"/>
<dbReference type="PANTHER" id="PTHR13450:SF4">
    <property type="entry name" value="LARGE RIBOSOMAL SUBUNIT PROTEIN ML42"/>
    <property type="match status" value="1"/>
</dbReference>
<dbReference type="Proteomes" id="UP001153620">
    <property type="component" value="Chromosome 1"/>
</dbReference>
<accession>A0A9N9WRL0</accession>
<protein>
    <recommendedName>
        <fullName evidence="7">Large ribosomal subunit protein mL42</fullName>
    </recommendedName>
</protein>
<keyword evidence="3" id="KW-0809">Transit peptide</keyword>
<name>A0A9N9WRL0_9DIPT</name>
<comment type="subcellular location">
    <subcellularLocation>
        <location evidence="1">Mitochondrion</location>
    </subcellularLocation>
</comment>
<dbReference type="PANTHER" id="PTHR13450">
    <property type="entry name" value="MITOCHONDRIAL 39S RIBOSOMAL PROTEIN L42"/>
    <property type="match status" value="1"/>
</dbReference>
<evidence type="ECO:0000256" key="2">
    <source>
        <dbReference type="ARBA" id="ARBA00005556"/>
    </source>
</evidence>
<evidence type="ECO:0000313" key="9">
    <source>
        <dbReference type="Proteomes" id="UP001153620"/>
    </source>
</evidence>
<dbReference type="GO" id="GO:0005762">
    <property type="term" value="C:mitochondrial large ribosomal subunit"/>
    <property type="evidence" value="ECO:0007669"/>
    <property type="project" value="TreeGrafter"/>
</dbReference>
<evidence type="ECO:0000256" key="3">
    <source>
        <dbReference type="ARBA" id="ARBA00022946"/>
    </source>
</evidence>
<dbReference type="OrthoDB" id="1107506at2759"/>
<evidence type="ECO:0000256" key="7">
    <source>
        <dbReference type="ARBA" id="ARBA00035189"/>
    </source>
</evidence>
<keyword evidence="4" id="KW-0689">Ribosomal protein</keyword>